<feature type="signal peptide" evidence="1">
    <location>
        <begin position="1"/>
        <end position="26"/>
    </location>
</feature>
<feature type="non-terminal residue" evidence="2">
    <location>
        <position position="1"/>
    </location>
</feature>
<evidence type="ECO:0000313" key="2">
    <source>
        <dbReference type="EMBL" id="KAF7629849.1"/>
    </source>
</evidence>
<protein>
    <submittedName>
        <fullName evidence="2">Uncharacterized protein</fullName>
    </submittedName>
</protein>
<organism evidence="2 3">
    <name type="scientific">Meloidogyne graminicola</name>
    <dbReference type="NCBI Taxonomy" id="189291"/>
    <lineage>
        <taxon>Eukaryota</taxon>
        <taxon>Metazoa</taxon>
        <taxon>Ecdysozoa</taxon>
        <taxon>Nematoda</taxon>
        <taxon>Chromadorea</taxon>
        <taxon>Rhabditida</taxon>
        <taxon>Tylenchina</taxon>
        <taxon>Tylenchomorpha</taxon>
        <taxon>Tylenchoidea</taxon>
        <taxon>Meloidogynidae</taxon>
        <taxon>Meloidogyninae</taxon>
        <taxon>Meloidogyne</taxon>
    </lineage>
</organism>
<evidence type="ECO:0000313" key="3">
    <source>
        <dbReference type="Proteomes" id="UP000605970"/>
    </source>
</evidence>
<gene>
    <name evidence="2" type="ORF">Mgra_00009127</name>
</gene>
<sequence length="560" mass="64712">MSETFFRSFCFFTVLFYCSFVNSTKAPITGLTIVGFGQHTVHNDKYVVMLGNGTRIATSINDIKENQGLCKATMADDIYPYHACIYDFNDENIILEYDFISIRKGCTVDLITENNQIEFTFLQHLDDCPKRNEDICRFTSATSDNILPFAYSLNCKEFQKLGKEPLYGEDNATCPNREKCRSSVDDDYLKKKPDCMPFTGLEFEWRCEYRELFTSFFPIGEVNIIDGIKGNISNEAMAVKINITIKEDKIFIGNFAIFINNTWIIINKIKKIKRNKQFNCINSIIKAKMWKIINNKLFQKKNLFTFHLLPIESSRRRWVDRMIGERSSNECDNIKIIFSKKNYLMLTVGPERKEEAKTSLSETTTKITETTKMSTTKIPTTTSTTKTTTTITTTTTTELKLSESTKKLQEIANNKQTNSEEINLPKPTETFNLDKNINLSTTLVFSSSTNNLIGTNKEETFVNYIVIGVCCCDRFCLVYSSKKESFRSGKISLRKIKFQNSKPKNKISEEKKKEKNIPFKFEKKIEEKSNENKKEEIKKNKKRENKKNISYGLMLFVNIL</sequence>
<feature type="chain" id="PRO_5035930185" evidence="1">
    <location>
        <begin position="27"/>
        <end position="560"/>
    </location>
</feature>
<keyword evidence="1" id="KW-0732">Signal</keyword>
<reference evidence="2" key="1">
    <citation type="journal article" date="2020" name="Ecol. Evol.">
        <title>Genome structure and content of the rice root-knot nematode (Meloidogyne graminicola).</title>
        <authorList>
            <person name="Phan N.T."/>
            <person name="Danchin E.G.J."/>
            <person name="Klopp C."/>
            <person name="Perfus-Barbeoch L."/>
            <person name="Kozlowski D.K."/>
            <person name="Koutsovoulos G.D."/>
            <person name="Lopez-Roques C."/>
            <person name="Bouchez O."/>
            <person name="Zahm M."/>
            <person name="Besnard G."/>
            <person name="Bellafiore S."/>
        </authorList>
    </citation>
    <scope>NUCLEOTIDE SEQUENCE</scope>
    <source>
        <strain evidence="2">VN-18</strain>
    </source>
</reference>
<comment type="caution">
    <text evidence="2">The sequence shown here is derived from an EMBL/GenBank/DDBJ whole genome shotgun (WGS) entry which is preliminary data.</text>
</comment>
<accession>A0A8S9ZDS8</accession>
<dbReference type="Proteomes" id="UP000605970">
    <property type="component" value="Unassembled WGS sequence"/>
</dbReference>
<keyword evidence="3" id="KW-1185">Reference proteome</keyword>
<evidence type="ECO:0000256" key="1">
    <source>
        <dbReference type="SAM" id="SignalP"/>
    </source>
</evidence>
<dbReference type="AlphaFoldDB" id="A0A8S9ZDS8"/>
<proteinExistence type="predicted"/>
<name>A0A8S9ZDS8_9BILA</name>
<dbReference type="EMBL" id="JABEBT010000139">
    <property type="protein sequence ID" value="KAF7629849.1"/>
    <property type="molecule type" value="Genomic_DNA"/>
</dbReference>